<gene>
    <name evidence="1" type="ORF">RchiOBHm_Chr1g0337571</name>
</gene>
<protein>
    <submittedName>
        <fullName evidence="1">Uncharacterized protein</fullName>
    </submittedName>
</protein>
<dbReference type="Gramene" id="PRQ56546">
    <property type="protein sequence ID" value="PRQ56546"/>
    <property type="gene ID" value="RchiOBHm_Chr1g0337571"/>
</dbReference>
<organism evidence="1 2">
    <name type="scientific">Rosa chinensis</name>
    <name type="common">China rose</name>
    <dbReference type="NCBI Taxonomy" id="74649"/>
    <lineage>
        <taxon>Eukaryota</taxon>
        <taxon>Viridiplantae</taxon>
        <taxon>Streptophyta</taxon>
        <taxon>Embryophyta</taxon>
        <taxon>Tracheophyta</taxon>
        <taxon>Spermatophyta</taxon>
        <taxon>Magnoliopsida</taxon>
        <taxon>eudicotyledons</taxon>
        <taxon>Gunneridae</taxon>
        <taxon>Pentapetalae</taxon>
        <taxon>rosids</taxon>
        <taxon>fabids</taxon>
        <taxon>Rosales</taxon>
        <taxon>Rosaceae</taxon>
        <taxon>Rosoideae</taxon>
        <taxon>Rosoideae incertae sedis</taxon>
        <taxon>Rosa</taxon>
    </lineage>
</organism>
<keyword evidence="2" id="KW-1185">Reference proteome</keyword>
<dbReference type="Proteomes" id="UP000238479">
    <property type="component" value="Chromosome 1"/>
</dbReference>
<evidence type="ECO:0000313" key="1">
    <source>
        <dbReference type="EMBL" id="PRQ56546.1"/>
    </source>
</evidence>
<dbReference type="AlphaFoldDB" id="A0A2P6SCZ9"/>
<dbReference type="EMBL" id="PDCK01000039">
    <property type="protein sequence ID" value="PRQ56546.1"/>
    <property type="molecule type" value="Genomic_DNA"/>
</dbReference>
<sequence>MVCKICARNLVSFGATSVNGRSFQWVVVTILFNLHMRIVCQEFGRWVPLL</sequence>
<accession>A0A2P6SCZ9</accession>
<name>A0A2P6SCZ9_ROSCH</name>
<evidence type="ECO:0000313" key="2">
    <source>
        <dbReference type="Proteomes" id="UP000238479"/>
    </source>
</evidence>
<comment type="caution">
    <text evidence="1">The sequence shown here is derived from an EMBL/GenBank/DDBJ whole genome shotgun (WGS) entry which is preliminary data.</text>
</comment>
<proteinExistence type="predicted"/>
<reference evidence="1 2" key="1">
    <citation type="journal article" date="2018" name="Nat. Genet.">
        <title>The Rosa genome provides new insights in the design of modern roses.</title>
        <authorList>
            <person name="Bendahmane M."/>
        </authorList>
    </citation>
    <scope>NUCLEOTIDE SEQUENCE [LARGE SCALE GENOMIC DNA]</scope>
    <source>
        <strain evidence="2">cv. Old Blush</strain>
    </source>
</reference>